<dbReference type="InterPro" id="IPR023210">
    <property type="entry name" value="NADP_OxRdtase_dom"/>
</dbReference>
<dbReference type="PANTHER" id="PTHR43364:SF7">
    <property type="entry name" value="NADP-DEPENDENT OXIDOREDUCTASE DOMAIN-CONTAINING PROTEIN-RELATED"/>
    <property type="match status" value="1"/>
</dbReference>
<dbReference type="Gene3D" id="3.20.20.100">
    <property type="entry name" value="NADP-dependent oxidoreductase domain"/>
    <property type="match status" value="1"/>
</dbReference>
<dbReference type="CDD" id="cd19146">
    <property type="entry name" value="AKR_AKR9A1-2"/>
    <property type="match status" value="1"/>
</dbReference>
<keyword evidence="2" id="KW-0560">Oxidoreductase</keyword>
<proteinExistence type="inferred from homology"/>
<dbReference type="InterPro" id="IPR036812">
    <property type="entry name" value="NAD(P)_OxRdtase_dom_sf"/>
</dbReference>
<name>A0A9P8Y6Q2_9PEZI</name>
<dbReference type="GO" id="GO:0016491">
    <property type="term" value="F:oxidoreductase activity"/>
    <property type="evidence" value="ECO:0007669"/>
    <property type="project" value="UniProtKB-KW"/>
</dbReference>
<dbReference type="Pfam" id="PF00248">
    <property type="entry name" value="Aldo_ket_red"/>
    <property type="match status" value="1"/>
</dbReference>
<comment type="similarity">
    <text evidence="3">Belongs to the aldo/keto reductase family. Aldo/keto reductase 2 subfamily.</text>
</comment>
<evidence type="ECO:0000259" key="4">
    <source>
        <dbReference type="Pfam" id="PF00248"/>
    </source>
</evidence>
<gene>
    <name evidence="5" type="ORF">B0I36DRAFT_374265</name>
</gene>
<dbReference type="GeneID" id="70189804"/>
<dbReference type="Proteomes" id="UP000756346">
    <property type="component" value="Unassembled WGS sequence"/>
</dbReference>
<protein>
    <submittedName>
        <fullName evidence="5">Norsolorinic acid reductase</fullName>
    </submittedName>
</protein>
<evidence type="ECO:0000313" key="6">
    <source>
        <dbReference type="Proteomes" id="UP000756346"/>
    </source>
</evidence>
<feature type="domain" description="NADP-dependent oxidoreductase" evidence="4">
    <location>
        <begin position="36"/>
        <end position="338"/>
    </location>
</feature>
<dbReference type="OrthoDB" id="48988at2759"/>
<dbReference type="InterPro" id="IPR050523">
    <property type="entry name" value="AKR_Detox_Biosynth"/>
</dbReference>
<keyword evidence="6" id="KW-1185">Reference proteome</keyword>
<accession>A0A9P8Y6Q2</accession>
<comment type="caution">
    <text evidence="5">The sequence shown here is derived from an EMBL/GenBank/DDBJ whole genome shotgun (WGS) entry which is preliminary data.</text>
</comment>
<sequence>MAKQTLADILPAAPEPVSPLANYRMLSPTASVRVSPLCLGAMNLGDAWKGYMGECDKKTAFELLDYFVSQGGNFIDTANNYQDEQSEQWIGEWMAERGNRDQIVLATKYTTNYRAGRGSKEVIINYQGNGSKSLHMSVRDSLKKLKTDYIDLIWVHWWDFSTGTEELMQSLNHLVASGKVLYLGASDTPAWVISRANEYARQQGLRPFSVFQGRYSAASRDLERDVIPMCRAEGMGICPWGALGGGKFKSEEQWKAAEKDGGRGVQASEAEKKVSKVLEDIAKRKGTLITSVAQAYVMHKTPYVVPIVGGRKVEHLKGNIEALNLTLSREEIDEIEAAVPFDIGFPGSMLWAGGKLPEHMGEVSLLAMGGRTLYEPTYVSIPAARSASKQ</sequence>
<evidence type="ECO:0000256" key="2">
    <source>
        <dbReference type="ARBA" id="ARBA00023002"/>
    </source>
</evidence>
<evidence type="ECO:0000256" key="3">
    <source>
        <dbReference type="ARBA" id="ARBA00038157"/>
    </source>
</evidence>
<dbReference type="AlphaFoldDB" id="A0A9P8Y6Q2"/>
<organism evidence="5 6">
    <name type="scientific">Microdochium trichocladiopsis</name>
    <dbReference type="NCBI Taxonomy" id="1682393"/>
    <lineage>
        <taxon>Eukaryota</taxon>
        <taxon>Fungi</taxon>
        <taxon>Dikarya</taxon>
        <taxon>Ascomycota</taxon>
        <taxon>Pezizomycotina</taxon>
        <taxon>Sordariomycetes</taxon>
        <taxon>Xylariomycetidae</taxon>
        <taxon>Xylariales</taxon>
        <taxon>Microdochiaceae</taxon>
        <taxon>Microdochium</taxon>
    </lineage>
</organism>
<evidence type="ECO:0000313" key="5">
    <source>
        <dbReference type="EMBL" id="KAH7031284.1"/>
    </source>
</evidence>
<dbReference type="EMBL" id="JAGTJQ010000005">
    <property type="protein sequence ID" value="KAH7031284.1"/>
    <property type="molecule type" value="Genomic_DNA"/>
</dbReference>
<dbReference type="RefSeq" id="XP_046012964.1">
    <property type="nucleotide sequence ID" value="XM_046160258.1"/>
</dbReference>
<dbReference type="PANTHER" id="PTHR43364">
    <property type="entry name" value="NADH-SPECIFIC METHYLGLYOXAL REDUCTASE-RELATED"/>
    <property type="match status" value="1"/>
</dbReference>
<keyword evidence="1" id="KW-0521">NADP</keyword>
<evidence type="ECO:0000256" key="1">
    <source>
        <dbReference type="ARBA" id="ARBA00022857"/>
    </source>
</evidence>
<dbReference type="SUPFAM" id="SSF51430">
    <property type="entry name" value="NAD(P)-linked oxidoreductase"/>
    <property type="match status" value="1"/>
</dbReference>
<reference evidence="5" key="1">
    <citation type="journal article" date="2021" name="Nat. Commun.">
        <title>Genetic determinants of endophytism in the Arabidopsis root mycobiome.</title>
        <authorList>
            <person name="Mesny F."/>
            <person name="Miyauchi S."/>
            <person name="Thiergart T."/>
            <person name="Pickel B."/>
            <person name="Atanasova L."/>
            <person name="Karlsson M."/>
            <person name="Huettel B."/>
            <person name="Barry K.W."/>
            <person name="Haridas S."/>
            <person name="Chen C."/>
            <person name="Bauer D."/>
            <person name="Andreopoulos W."/>
            <person name="Pangilinan J."/>
            <person name="LaButti K."/>
            <person name="Riley R."/>
            <person name="Lipzen A."/>
            <person name="Clum A."/>
            <person name="Drula E."/>
            <person name="Henrissat B."/>
            <person name="Kohler A."/>
            <person name="Grigoriev I.V."/>
            <person name="Martin F.M."/>
            <person name="Hacquard S."/>
        </authorList>
    </citation>
    <scope>NUCLEOTIDE SEQUENCE</scope>
    <source>
        <strain evidence="5">MPI-CAGE-CH-0230</strain>
    </source>
</reference>